<evidence type="ECO:0000256" key="1">
    <source>
        <dbReference type="SAM" id="Phobius"/>
    </source>
</evidence>
<evidence type="ECO:0000313" key="2">
    <source>
        <dbReference type="EMBL" id="ASM79292.1"/>
    </source>
</evidence>
<keyword evidence="1" id="KW-0472">Membrane</keyword>
<proteinExistence type="predicted"/>
<evidence type="ECO:0000313" key="3">
    <source>
        <dbReference type="Proteomes" id="UP000199729"/>
    </source>
</evidence>
<dbReference type="EMBL" id="CP022425">
    <property type="protein sequence ID" value="ASM79292.1"/>
    <property type="molecule type" value="Genomic_DNA"/>
</dbReference>
<feature type="transmembrane region" description="Helical" evidence="1">
    <location>
        <begin position="90"/>
        <end position="111"/>
    </location>
</feature>
<keyword evidence="2" id="KW-0614">Plasmid</keyword>
<geneLocation type="plasmid" evidence="3">
    <name>pvf2</name>
</geneLocation>
<organism evidence="2 3">
    <name type="scientific">Vitreoscilla filiformis</name>
    <dbReference type="NCBI Taxonomy" id="63"/>
    <lineage>
        <taxon>Bacteria</taxon>
        <taxon>Pseudomonadati</taxon>
        <taxon>Pseudomonadota</taxon>
        <taxon>Betaproteobacteria</taxon>
        <taxon>Neisseriales</taxon>
        <taxon>Neisseriaceae</taxon>
        <taxon>Vitreoscilla</taxon>
    </lineage>
</organism>
<feature type="transmembrane region" description="Helical" evidence="1">
    <location>
        <begin position="123"/>
        <end position="145"/>
    </location>
</feature>
<dbReference type="RefSeq" id="WP_089418461.1">
    <property type="nucleotide sequence ID" value="NZ_CP022425.1"/>
</dbReference>
<name>A0A221KJT5_VITFI</name>
<keyword evidence="1" id="KW-1133">Transmembrane helix</keyword>
<protein>
    <submittedName>
        <fullName evidence="2">Uncharacterized protein</fullName>
    </submittedName>
</protein>
<gene>
    <name evidence="2" type="ORF">VITFI_CDS3515</name>
</gene>
<feature type="transmembrane region" description="Helical" evidence="1">
    <location>
        <begin position="49"/>
        <end position="70"/>
    </location>
</feature>
<feature type="transmembrane region" description="Helical" evidence="1">
    <location>
        <begin position="12"/>
        <end position="37"/>
    </location>
</feature>
<accession>A0A221KJT5</accession>
<sequence length="263" mass="28190">MENLDLTAVARMGLILAHLLAFAAAFAAVAFGDFAIFRRRRVDTELLTKAANGVTLALTALWITGFAVILLDTRLDLAVLWSKPKLLAKLSIVGLLTLNGIALHRWAFPLFSQPQDDPHRAAFLPAVLGAVSATTWTFAAFVGVGKAVAPALGYSGFMALYAFSVAVGVWVSLTYVRPRLAAQMLPPEPVHTILELHTRQVLGPVGMDYLHGQGIQSADIATDPVAAVGRIGAALENLAPEAREQFDRLAHATLRKHDLLQAA</sequence>
<dbReference type="Proteomes" id="UP000199729">
    <property type="component" value="Plasmid pVF2"/>
</dbReference>
<keyword evidence="1" id="KW-0812">Transmembrane</keyword>
<dbReference type="AlphaFoldDB" id="A0A221KJT5"/>
<dbReference type="KEGG" id="vff:VITFI_CDS3515"/>
<keyword evidence="3" id="KW-1185">Reference proteome</keyword>
<dbReference type="OrthoDB" id="6890349at2"/>
<reference evidence="2 3" key="1">
    <citation type="submission" date="2017-07" db="EMBL/GenBank/DDBJ databases">
        <title>Complete Genome Sequence of the cosmetic ferment Vitreoscilla filiformis (ATCC15551).</title>
        <authorList>
            <person name="Contreras S."/>
            <person name="Sagory-Zalkind P."/>
            <person name="Blanquart H."/>
            <person name="Iltis A."/>
            <person name="Morand S.C."/>
        </authorList>
    </citation>
    <scope>NUCLEOTIDE SEQUENCE [LARGE SCALE GENOMIC DNA]</scope>
    <source>
        <strain evidence="2 3">ATCC 15551</strain>
        <plasmid evidence="3">Plasmid pvf2</plasmid>
    </source>
</reference>
<feature type="transmembrane region" description="Helical" evidence="1">
    <location>
        <begin position="151"/>
        <end position="176"/>
    </location>
</feature>